<proteinExistence type="inferred from homology"/>
<evidence type="ECO:0000259" key="16">
    <source>
        <dbReference type="Pfam" id="PF00482"/>
    </source>
</evidence>
<accession>A0ABS0DTS2</accession>
<evidence type="ECO:0000256" key="1">
    <source>
        <dbReference type="ARBA" id="ARBA00002684"/>
    </source>
</evidence>
<evidence type="ECO:0000256" key="13">
    <source>
        <dbReference type="ARBA" id="ARBA00030750"/>
    </source>
</evidence>
<keyword evidence="5" id="KW-1003">Cell membrane</keyword>
<dbReference type="PROSITE" id="PS00874">
    <property type="entry name" value="T2SP_F"/>
    <property type="match status" value="1"/>
</dbReference>
<feature type="transmembrane region" description="Helical" evidence="15">
    <location>
        <begin position="224"/>
        <end position="243"/>
    </location>
</feature>
<dbReference type="PANTHER" id="PTHR30012">
    <property type="entry name" value="GENERAL SECRETION PATHWAY PROTEIN"/>
    <property type="match status" value="1"/>
</dbReference>
<name>A0ABS0DTS2_9GAMM</name>
<keyword evidence="4 14" id="KW-0813">Transport</keyword>
<evidence type="ECO:0000256" key="7">
    <source>
        <dbReference type="ARBA" id="ARBA00022692"/>
    </source>
</evidence>
<dbReference type="RefSeq" id="WP_195817652.1">
    <property type="nucleotide sequence ID" value="NZ_CP089919.1"/>
</dbReference>
<dbReference type="Gene3D" id="1.20.81.30">
    <property type="entry name" value="Type II secretion system (T2SS), domain F"/>
    <property type="match status" value="2"/>
</dbReference>
<evidence type="ECO:0000256" key="14">
    <source>
        <dbReference type="RuleBase" id="RU003923"/>
    </source>
</evidence>
<keyword evidence="6" id="KW-0997">Cell inner membrane</keyword>
<gene>
    <name evidence="17" type="primary">gspF</name>
    <name evidence="17" type="ORF">IV431_17160</name>
</gene>
<evidence type="ECO:0000256" key="5">
    <source>
        <dbReference type="ARBA" id="ARBA00022475"/>
    </source>
</evidence>
<evidence type="ECO:0000256" key="6">
    <source>
        <dbReference type="ARBA" id="ARBA00022519"/>
    </source>
</evidence>
<keyword evidence="8" id="KW-0479">Metal-binding</keyword>
<evidence type="ECO:0000256" key="9">
    <source>
        <dbReference type="ARBA" id="ARBA00022837"/>
    </source>
</evidence>
<keyword evidence="18" id="KW-1185">Reference proteome</keyword>
<dbReference type="NCBIfam" id="TIGR02120">
    <property type="entry name" value="GspF"/>
    <property type="match status" value="1"/>
</dbReference>
<dbReference type="InterPro" id="IPR042094">
    <property type="entry name" value="T2SS_GspF_sf"/>
</dbReference>
<evidence type="ECO:0000256" key="4">
    <source>
        <dbReference type="ARBA" id="ARBA00022448"/>
    </source>
</evidence>
<keyword evidence="7 14" id="KW-0812">Transmembrane</keyword>
<keyword evidence="9" id="KW-0106">Calcium</keyword>
<dbReference type="PRINTS" id="PR00812">
    <property type="entry name" value="BCTERIALGSPF"/>
</dbReference>
<dbReference type="InterPro" id="IPR011850">
    <property type="entry name" value="T2SS_GspF"/>
</dbReference>
<evidence type="ECO:0000256" key="8">
    <source>
        <dbReference type="ARBA" id="ARBA00022723"/>
    </source>
</evidence>
<evidence type="ECO:0000313" key="17">
    <source>
        <dbReference type="EMBL" id="MBF7957289.1"/>
    </source>
</evidence>
<evidence type="ECO:0000256" key="10">
    <source>
        <dbReference type="ARBA" id="ARBA00022927"/>
    </source>
</evidence>
<reference evidence="17 18" key="1">
    <citation type="submission" date="2020-11" db="EMBL/GenBank/DDBJ databases">
        <title>Taxonomic investigation of Rahnella spp.</title>
        <authorList>
            <person name="Lee S.D."/>
        </authorList>
    </citation>
    <scope>NUCLEOTIDE SEQUENCE [LARGE SCALE GENOMIC DNA]</scope>
    <source>
        <strain evidence="17 18">SAP-10</strain>
    </source>
</reference>
<comment type="caution">
    <text evidence="17">The sequence shown here is derived from an EMBL/GenBank/DDBJ whole genome shotgun (WGS) entry which is preliminary data.</text>
</comment>
<dbReference type="Proteomes" id="UP000600307">
    <property type="component" value="Unassembled WGS sequence"/>
</dbReference>
<evidence type="ECO:0000256" key="3">
    <source>
        <dbReference type="ARBA" id="ARBA00005745"/>
    </source>
</evidence>
<sequence>MSRFSFHATSVAGKTQRGVIEADNLRQARQMVRERGLTLLDIKQVGNSLTASKMKSKGLKTRVPSHAVSLFSRQLATLTNAALPVEAALAVIARQTEHAGLTQVLTAIRHKVVEGHTLADALADFPRIFDPMFRTLVTAGERTGQLGSVLEKMADYYEIRQQIKSKLSQAMIYPAMLTIVAILVIIILLVAVVPQIIEQFVHMKHTLPITTRILIGISGFLERTWWLLAIGIFAAIAAAKLVLRRKNNLMRFHTALLSVAVFGPLIRAINSARYARTLSILQSSGVPLLDAMKISTEGITNLRIHSLLVQAAENVRQGSSLFAVLEQTRLFPPMMLYMIASGEQSGRLGELMAHAADNQDKLMQHRLSMALALFEPLLIVTMASIVLFIIMSILQPILQLNNLVS</sequence>
<evidence type="ECO:0000256" key="2">
    <source>
        <dbReference type="ARBA" id="ARBA00004429"/>
    </source>
</evidence>
<feature type="domain" description="Type II secretion system protein GspF" evidence="16">
    <location>
        <begin position="71"/>
        <end position="194"/>
    </location>
</feature>
<dbReference type="EMBL" id="JADOBH010000003">
    <property type="protein sequence ID" value="MBF7957289.1"/>
    <property type="molecule type" value="Genomic_DNA"/>
</dbReference>
<evidence type="ECO:0000256" key="11">
    <source>
        <dbReference type="ARBA" id="ARBA00022989"/>
    </source>
</evidence>
<keyword evidence="12 15" id="KW-0472">Membrane</keyword>
<dbReference type="Pfam" id="PF00482">
    <property type="entry name" value="T2SSF"/>
    <property type="match status" value="2"/>
</dbReference>
<organism evidence="17 18">
    <name type="scientific">Rahnella victoriana</name>
    <dbReference type="NCBI Taxonomy" id="1510570"/>
    <lineage>
        <taxon>Bacteria</taxon>
        <taxon>Pseudomonadati</taxon>
        <taxon>Pseudomonadota</taxon>
        <taxon>Gammaproteobacteria</taxon>
        <taxon>Enterobacterales</taxon>
        <taxon>Yersiniaceae</taxon>
        <taxon>Rahnella</taxon>
    </lineage>
</organism>
<keyword evidence="11 15" id="KW-1133">Transmembrane helix</keyword>
<evidence type="ECO:0000256" key="15">
    <source>
        <dbReference type="SAM" id="Phobius"/>
    </source>
</evidence>
<dbReference type="InterPro" id="IPR003004">
    <property type="entry name" value="GspF/PilC"/>
</dbReference>
<feature type="transmembrane region" description="Helical" evidence="15">
    <location>
        <begin position="170"/>
        <end position="197"/>
    </location>
</feature>
<dbReference type="PANTHER" id="PTHR30012:SF0">
    <property type="entry name" value="TYPE II SECRETION SYSTEM PROTEIN F-RELATED"/>
    <property type="match status" value="1"/>
</dbReference>
<evidence type="ECO:0000313" key="18">
    <source>
        <dbReference type="Proteomes" id="UP000600307"/>
    </source>
</evidence>
<dbReference type="InterPro" id="IPR001992">
    <property type="entry name" value="T2SS_GspF/T4SS_PilC_CS"/>
</dbReference>
<comment type="function">
    <text evidence="1">Component of the type II secretion system inner membrane complex required for the energy-dependent secretion of extracellular factors such as proteases and toxins from the periplasm.</text>
</comment>
<evidence type="ECO:0000256" key="12">
    <source>
        <dbReference type="ARBA" id="ARBA00023136"/>
    </source>
</evidence>
<feature type="domain" description="Type II secretion system protein GspF" evidence="16">
    <location>
        <begin position="275"/>
        <end position="396"/>
    </location>
</feature>
<dbReference type="InterPro" id="IPR018076">
    <property type="entry name" value="T2SS_GspF_dom"/>
</dbReference>
<feature type="transmembrane region" description="Helical" evidence="15">
    <location>
        <begin position="371"/>
        <end position="394"/>
    </location>
</feature>
<comment type="subcellular location">
    <subcellularLocation>
        <location evidence="2 14">Cell inner membrane</location>
        <topology evidence="2 14">Multi-pass membrane protein</topology>
    </subcellularLocation>
</comment>
<comment type="similarity">
    <text evidence="3 14">Belongs to the GSP F family.</text>
</comment>
<protein>
    <recommendedName>
        <fullName evidence="13">General secretion pathway protein F</fullName>
    </recommendedName>
</protein>
<keyword evidence="10" id="KW-0653">Protein transport</keyword>